<comment type="pathway">
    <text evidence="3 10">Aromatic compound metabolism; 3-phenylpropanoate degradation.</text>
</comment>
<evidence type="ECO:0000256" key="6">
    <source>
        <dbReference type="ARBA" id="ARBA00022797"/>
    </source>
</evidence>
<dbReference type="InterPro" id="IPR004183">
    <property type="entry name" value="Xdiol_dOase_suB"/>
</dbReference>
<keyword evidence="6 10" id="KW-0058">Aromatic hydrocarbons catabolism</keyword>
<gene>
    <name evidence="10" type="primary">mhpB</name>
    <name evidence="12" type="ORF">HOP40_33105</name>
</gene>
<feature type="active site" description="Proton acceptor" evidence="10">
    <location>
        <position position="179"/>
    </location>
</feature>
<comment type="catalytic activity">
    <reaction evidence="2 10">
        <text>3-(2,3-dihydroxyphenyl)propanoate + O2 = (2Z,4E)-2-hydroxy-6-oxonona-2,4-dienedioate + H(+)</text>
        <dbReference type="Rhea" id="RHEA:23840"/>
        <dbReference type="ChEBI" id="CHEBI:15378"/>
        <dbReference type="ChEBI" id="CHEBI:15379"/>
        <dbReference type="ChEBI" id="CHEBI:46951"/>
        <dbReference type="ChEBI" id="CHEBI:66887"/>
        <dbReference type="EC" id="1.13.11.16"/>
    </reaction>
</comment>
<dbReference type="NCBIfam" id="NF009910">
    <property type="entry name" value="PRK13370.1-4"/>
    <property type="match status" value="1"/>
</dbReference>
<accession>A0A6M6JRR1</accession>
<dbReference type="RefSeq" id="WP_172167014.1">
    <property type="nucleotide sequence ID" value="NZ_CP053564.1"/>
</dbReference>
<reference evidence="12 13" key="1">
    <citation type="submission" date="2020-05" db="EMBL/GenBank/DDBJ databases">
        <authorList>
            <person name="Mo P."/>
        </authorList>
    </citation>
    <scope>NUCLEOTIDE SEQUENCE [LARGE SCALE GENOMIC DNA]</scope>
    <source>
        <strain evidence="12 13">Gen01</strain>
    </source>
</reference>
<evidence type="ECO:0000256" key="9">
    <source>
        <dbReference type="ARBA" id="ARBA00023004"/>
    </source>
</evidence>
<keyword evidence="8 10" id="KW-0560">Oxidoreductase</keyword>
<dbReference type="EC" id="1.13.11.16" evidence="10"/>
<comment type="catalytic activity">
    <reaction evidence="1 10">
        <text>(2E)-3-(2,3-dihydroxyphenyl)prop-2-enoate + O2 = (2Z,4E,7E)-2-hydroxy-6-oxonona-2,4,7-trienedioate + H(+)</text>
        <dbReference type="Rhea" id="RHEA:25054"/>
        <dbReference type="ChEBI" id="CHEBI:15378"/>
        <dbReference type="ChEBI" id="CHEBI:15379"/>
        <dbReference type="ChEBI" id="CHEBI:58642"/>
        <dbReference type="ChEBI" id="CHEBI:66888"/>
        <dbReference type="EC" id="1.13.11.16"/>
    </reaction>
</comment>
<name>A0A6M6JRR1_9PSEU</name>
<dbReference type="KEGG" id="pbro:HOP40_33105"/>
<dbReference type="HAMAP" id="MF_01653">
    <property type="entry name" value="MhpB"/>
    <property type="match status" value="1"/>
</dbReference>
<evidence type="ECO:0000256" key="5">
    <source>
        <dbReference type="ARBA" id="ARBA00011881"/>
    </source>
</evidence>
<dbReference type="InterPro" id="IPR023789">
    <property type="entry name" value="DHPP/DHXA_dioxygenase"/>
</dbReference>
<evidence type="ECO:0000313" key="13">
    <source>
        <dbReference type="Proteomes" id="UP000505377"/>
    </source>
</evidence>
<dbReference type="AlphaFoldDB" id="A0A6M6JRR1"/>
<evidence type="ECO:0000256" key="8">
    <source>
        <dbReference type="ARBA" id="ARBA00023002"/>
    </source>
</evidence>
<evidence type="ECO:0000256" key="7">
    <source>
        <dbReference type="ARBA" id="ARBA00022964"/>
    </source>
</evidence>
<dbReference type="EMBL" id="CP053564">
    <property type="protein sequence ID" value="QJY50010.1"/>
    <property type="molecule type" value="Genomic_DNA"/>
</dbReference>
<organism evidence="12 13">
    <name type="scientific">Pseudonocardia broussonetiae</name>
    <dbReference type="NCBI Taxonomy" id="2736640"/>
    <lineage>
        <taxon>Bacteria</taxon>
        <taxon>Bacillati</taxon>
        <taxon>Actinomycetota</taxon>
        <taxon>Actinomycetes</taxon>
        <taxon>Pseudonocardiales</taxon>
        <taxon>Pseudonocardiaceae</taxon>
        <taxon>Pseudonocardia</taxon>
    </lineage>
</organism>
<dbReference type="SUPFAM" id="SSF53213">
    <property type="entry name" value="LigB-like"/>
    <property type="match status" value="1"/>
</dbReference>
<dbReference type="Proteomes" id="UP000505377">
    <property type="component" value="Chromosome"/>
</dbReference>
<evidence type="ECO:0000256" key="4">
    <source>
        <dbReference type="ARBA" id="ARBA00007030"/>
    </source>
</evidence>
<dbReference type="Pfam" id="PF02900">
    <property type="entry name" value="LigB"/>
    <property type="match status" value="1"/>
</dbReference>
<comment type="function">
    <text evidence="10">Catalyzes the non-heme iron(II)-dependent oxidative cleavage of 2,3-dihydroxyphenylpropionic acid and 2,3-dihydroxicinnamic acid into 2-hydroxy-6-ketononadienedioate and 2-hydroxy-6-ketononatrienedioate, respectively.</text>
</comment>
<evidence type="ECO:0000259" key="11">
    <source>
        <dbReference type="Pfam" id="PF02900"/>
    </source>
</evidence>
<feature type="active site" description="Proton donor" evidence="10">
    <location>
        <position position="115"/>
    </location>
</feature>
<dbReference type="Gene3D" id="3.40.830.10">
    <property type="entry name" value="LigB-like"/>
    <property type="match status" value="1"/>
</dbReference>
<comment type="similarity">
    <text evidence="4 10">Belongs to the LigB/MhpB extradiol dioxygenase family.</text>
</comment>
<dbReference type="GO" id="GO:0047070">
    <property type="term" value="F:3-carboxyethylcatechol 2,3-dioxygenase activity"/>
    <property type="evidence" value="ECO:0007669"/>
    <property type="project" value="UniProtKB-UniRule"/>
</dbReference>
<evidence type="ECO:0000256" key="10">
    <source>
        <dbReference type="HAMAP-Rule" id="MF_01653"/>
    </source>
</evidence>
<sequence>MTLALCTTSHTPLMGKADPAPDVTGRVEDAFDRARAFIRDYDPELVVIFGPDHYNGFFYEVMPPFCIAAAAESVGDYGLPKGPLPVDADAARHIAAEVLAEGVDVAVSERMQVDHGFSQPLALLFGAIDVVPVVPVFINCVAEPLGPVARARHLGAAVGRAAAGLDRRVLLVGSGGLSHDPPVPQLRGAPPEVAERLIAGRNPTAQERAVREARVVGAIADFAAGTSDLMPLNPHWDADMMALLASGEIERIDDRPNTWFVEHAGHSSHEVRTWIAAYAALGAAGRYAVETSFYEAIPEWIAGFGLTTARTVTS</sequence>
<keyword evidence="7 10" id="KW-0223">Dioxygenase</keyword>
<dbReference type="GO" id="GO:0008198">
    <property type="term" value="F:ferrous iron binding"/>
    <property type="evidence" value="ECO:0007669"/>
    <property type="project" value="InterPro"/>
</dbReference>
<dbReference type="UniPathway" id="UPA00714"/>
<feature type="domain" description="Extradiol ring-cleavage dioxygenase class III enzyme subunit B" evidence="11">
    <location>
        <begin position="6"/>
        <end position="305"/>
    </location>
</feature>
<keyword evidence="13" id="KW-1185">Reference proteome</keyword>
<comment type="cofactor">
    <cofactor evidence="10">
        <name>Fe(2+)</name>
        <dbReference type="ChEBI" id="CHEBI:29033"/>
    </cofactor>
</comment>
<evidence type="ECO:0000256" key="1">
    <source>
        <dbReference type="ARBA" id="ARBA00001748"/>
    </source>
</evidence>
<evidence type="ECO:0000313" key="12">
    <source>
        <dbReference type="EMBL" id="QJY50010.1"/>
    </source>
</evidence>
<proteinExistence type="inferred from homology"/>
<protein>
    <recommendedName>
        <fullName evidence="10">2,3-dihydroxyphenylpropionate/2,3-dihydroxicinnamic acid 1,2-dioxygenase</fullName>
        <ecNumber evidence="10">1.13.11.16</ecNumber>
    </recommendedName>
    <alternativeName>
        <fullName evidence="10">3-carboxyethylcatechol 2,3-dioxygenase</fullName>
    </alternativeName>
</protein>
<keyword evidence="9 10" id="KW-0408">Iron</keyword>
<comment type="subunit">
    <text evidence="5 10">Homotetramer.</text>
</comment>
<evidence type="ECO:0000256" key="3">
    <source>
        <dbReference type="ARBA" id="ARBA00005207"/>
    </source>
</evidence>
<evidence type="ECO:0000256" key="2">
    <source>
        <dbReference type="ARBA" id="ARBA00001843"/>
    </source>
</evidence>
<dbReference type="GO" id="GO:0019380">
    <property type="term" value="P:3-phenylpropionate catabolic process"/>
    <property type="evidence" value="ECO:0007669"/>
    <property type="project" value="UniProtKB-UniRule"/>
</dbReference>